<evidence type="ECO:0000313" key="2">
    <source>
        <dbReference type="Proteomes" id="UP000317835"/>
    </source>
</evidence>
<dbReference type="KEGG" id="tpla:ElP_49830"/>
<keyword evidence="2" id="KW-1185">Reference proteome</keyword>
<dbReference type="Proteomes" id="UP000317835">
    <property type="component" value="Chromosome"/>
</dbReference>
<dbReference type="AlphaFoldDB" id="A0A518H873"/>
<dbReference type="RefSeq" id="WP_145274284.1">
    <property type="nucleotide sequence ID" value="NZ_CP036426.1"/>
</dbReference>
<proteinExistence type="predicted"/>
<protein>
    <submittedName>
        <fullName evidence="1">Uncharacterized protein</fullName>
    </submittedName>
</protein>
<accession>A0A518H873</accession>
<organism evidence="1 2">
    <name type="scientific">Tautonia plasticadhaerens</name>
    <dbReference type="NCBI Taxonomy" id="2527974"/>
    <lineage>
        <taxon>Bacteria</taxon>
        <taxon>Pseudomonadati</taxon>
        <taxon>Planctomycetota</taxon>
        <taxon>Planctomycetia</taxon>
        <taxon>Isosphaerales</taxon>
        <taxon>Isosphaeraceae</taxon>
        <taxon>Tautonia</taxon>
    </lineage>
</organism>
<reference evidence="1 2" key="1">
    <citation type="submission" date="2019-02" db="EMBL/GenBank/DDBJ databases">
        <title>Deep-cultivation of Planctomycetes and their phenomic and genomic characterization uncovers novel biology.</title>
        <authorList>
            <person name="Wiegand S."/>
            <person name="Jogler M."/>
            <person name="Boedeker C."/>
            <person name="Pinto D."/>
            <person name="Vollmers J."/>
            <person name="Rivas-Marin E."/>
            <person name="Kohn T."/>
            <person name="Peeters S.H."/>
            <person name="Heuer A."/>
            <person name="Rast P."/>
            <person name="Oberbeckmann S."/>
            <person name="Bunk B."/>
            <person name="Jeske O."/>
            <person name="Meyerdierks A."/>
            <person name="Storesund J.E."/>
            <person name="Kallscheuer N."/>
            <person name="Luecker S."/>
            <person name="Lage O.M."/>
            <person name="Pohl T."/>
            <person name="Merkel B.J."/>
            <person name="Hornburger P."/>
            <person name="Mueller R.-W."/>
            <person name="Bruemmer F."/>
            <person name="Labrenz M."/>
            <person name="Spormann A.M."/>
            <person name="Op den Camp H."/>
            <person name="Overmann J."/>
            <person name="Amann R."/>
            <person name="Jetten M.S.M."/>
            <person name="Mascher T."/>
            <person name="Medema M.H."/>
            <person name="Devos D.P."/>
            <person name="Kaster A.-K."/>
            <person name="Ovreas L."/>
            <person name="Rohde M."/>
            <person name="Galperin M.Y."/>
            <person name="Jogler C."/>
        </authorList>
    </citation>
    <scope>NUCLEOTIDE SEQUENCE [LARGE SCALE GENOMIC DNA]</scope>
    <source>
        <strain evidence="1 2">ElP</strain>
    </source>
</reference>
<dbReference type="OrthoDB" id="283501at2"/>
<dbReference type="EMBL" id="CP036426">
    <property type="protein sequence ID" value="QDV37050.1"/>
    <property type="molecule type" value="Genomic_DNA"/>
</dbReference>
<evidence type="ECO:0000313" key="1">
    <source>
        <dbReference type="EMBL" id="QDV37050.1"/>
    </source>
</evidence>
<gene>
    <name evidence="1" type="ORF">ElP_49830</name>
</gene>
<sequence>MESPQIRPGSVPEAANDPRVLAYFRNSAQGNLAVQLVVGLGARADRLGVTAPDQIEGNQGMLLSIPCPDPALLDRVSTLCRDLGAEVHRRRG</sequence>
<name>A0A518H873_9BACT</name>